<dbReference type="PANTHER" id="PTHR42743">
    <property type="entry name" value="AMINO-ACID AMINOTRANSFERASE"/>
    <property type="match status" value="1"/>
</dbReference>
<dbReference type="PANTHER" id="PTHR42743:SF11">
    <property type="entry name" value="AMINODEOXYCHORISMATE LYASE"/>
    <property type="match status" value="1"/>
</dbReference>
<keyword evidence="11" id="KW-0032">Aminotransferase</keyword>
<evidence type="ECO:0000256" key="1">
    <source>
        <dbReference type="ARBA" id="ARBA00001933"/>
    </source>
</evidence>
<dbReference type="EC" id="2.6.1.42" evidence="6"/>
<dbReference type="GO" id="GO:0008652">
    <property type="term" value="P:amino acid biosynthetic process"/>
    <property type="evidence" value="ECO:0007669"/>
    <property type="project" value="UniProtKB-ARBA"/>
</dbReference>
<dbReference type="NCBIfam" id="NF005209">
    <property type="entry name" value="PRK06680.1"/>
    <property type="match status" value="1"/>
</dbReference>
<reference evidence="11 12" key="1">
    <citation type="submission" date="2020-07" db="EMBL/GenBank/DDBJ databases">
        <title>Huge and variable diversity of episymbiotic CPR bacteria and DPANN archaea in groundwater ecosystems.</title>
        <authorList>
            <person name="He C.Y."/>
            <person name="Keren R."/>
            <person name="Whittaker M."/>
            <person name="Farag I.F."/>
            <person name="Doudna J."/>
            <person name="Cate J.H.D."/>
            <person name="Banfield J.F."/>
        </authorList>
    </citation>
    <scope>NUCLEOTIDE SEQUENCE [LARGE SCALE GENOMIC DNA]</scope>
    <source>
        <strain evidence="11">NC_groundwater_70_Ag_B-0.1um_54_66</strain>
    </source>
</reference>
<sequence>MPRYAYVNDSYIAHRNASVHIEDRGYQFADGVYEVIALINGDLADERGHLDRLERSLAELSIAVPLPRQTLLLKIKELIRRNRLRNANIYIQVTRGVAKRDFKFPDRTRPSLVITAWPFRFDGNTAVEKGAIAVSVPDIRWKRPDIKSVALLPQVLAKQAAAEKGAYEAWMVDSDGYVTEGSSSNAWIVTKQGKIVTHSATQSILRGVTRTAIIRICQELQMAFEERPFTLQEAYAANEAFNTSAVALIVPIVELDGYKIGSGQPGPVARRLYEEYRSYVKEGRSQQLPWTA</sequence>
<keyword evidence="7" id="KW-0663">Pyridoxal phosphate</keyword>
<keyword evidence="11" id="KW-0808">Transferase</keyword>
<dbReference type="EMBL" id="CP066681">
    <property type="protein sequence ID" value="QQG35415.1"/>
    <property type="molecule type" value="Genomic_DNA"/>
</dbReference>
<dbReference type="GO" id="GO:0005829">
    <property type="term" value="C:cytosol"/>
    <property type="evidence" value="ECO:0007669"/>
    <property type="project" value="TreeGrafter"/>
</dbReference>
<dbReference type="InterPro" id="IPR043132">
    <property type="entry name" value="BCAT-like_C"/>
</dbReference>
<dbReference type="InterPro" id="IPR043131">
    <property type="entry name" value="BCAT-like_N"/>
</dbReference>
<comment type="catalytic activity">
    <reaction evidence="10">
        <text>L-leucine + 2-oxoglutarate = 4-methyl-2-oxopentanoate + L-glutamate</text>
        <dbReference type="Rhea" id="RHEA:18321"/>
        <dbReference type="ChEBI" id="CHEBI:16810"/>
        <dbReference type="ChEBI" id="CHEBI:17865"/>
        <dbReference type="ChEBI" id="CHEBI:29985"/>
        <dbReference type="ChEBI" id="CHEBI:57427"/>
        <dbReference type="EC" id="2.6.1.42"/>
    </reaction>
</comment>
<evidence type="ECO:0000256" key="2">
    <source>
        <dbReference type="ARBA" id="ARBA00004824"/>
    </source>
</evidence>
<dbReference type="GO" id="GO:0004084">
    <property type="term" value="F:branched-chain-amino-acid transaminase activity"/>
    <property type="evidence" value="ECO:0007669"/>
    <property type="project" value="UniProtKB-EC"/>
</dbReference>
<comment type="catalytic activity">
    <reaction evidence="8">
        <text>L-valine + 2-oxoglutarate = 3-methyl-2-oxobutanoate + L-glutamate</text>
        <dbReference type="Rhea" id="RHEA:24813"/>
        <dbReference type="ChEBI" id="CHEBI:11851"/>
        <dbReference type="ChEBI" id="CHEBI:16810"/>
        <dbReference type="ChEBI" id="CHEBI:29985"/>
        <dbReference type="ChEBI" id="CHEBI:57762"/>
        <dbReference type="EC" id="2.6.1.42"/>
    </reaction>
</comment>
<comment type="similarity">
    <text evidence="5">Belongs to the class-IV pyridoxal-phosphate-dependent aminotransferase family.</text>
</comment>
<dbReference type="FunFam" id="3.20.10.10:FF:000002">
    <property type="entry name" value="D-alanine aminotransferase"/>
    <property type="match status" value="1"/>
</dbReference>
<evidence type="ECO:0000256" key="9">
    <source>
        <dbReference type="ARBA" id="ARBA00048798"/>
    </source>
</evidence>
<comment type="pathway">
    <text evidence="4">Amino-acid biosynthesis; L-leucine biosynthesis; L-leucine from 3-methyl-2-oxobutanoate: step 4/4.</text>
</comment>
<dbReference type="AlphaFoldDB" id="A0A7T5R0R6"/>
<evidence type="ECO:0000313" key="12">
    <source>
        <dbReference type="Proteomes" id="UP000595362"/>
    </source>
</evidence>
<evidence type="ECO:0000256" key="6">
    <source>
        <dbReference type="ARBA" id="ARBA00013053"/>
    </source>
</evidence>
<name>A0A7T5R0R6_9BACT</name>
<comment type="pathway">
    <text evidence="3">Amino-acid biosynthesis; L-valine biosynthesis; L-valine from pyruvate: step 4/4.</text>
</comment>
<comment type="pathway">
    <text evidence="2">Amino-acid biosynthesis; L-isoleucine biosynthesis; L-isoleucine from 2-oxobutanoate: step 4/4.</text>
</comment>
<evidence type="ECO:0000256" key="3">
    <source>
        <dbReference type="ARBA" id="ARBA00004931"/>
    </source>
</evidence>
<dbReference type="GO" id="GO:0046394">
    <property type="term" value="P:carboxylic acid biosynthetic process"/>
    <property type="evidence" value="ECO:0007669"/>
    <property type="project" value="UniProtKB-ARBA"/>
</dbReference>
<comment type="cofactor">
    <cofactor evidence="1">
        <name>pyridoxal 5'-phosphate</name>
        <dbReference type="ChEBI" id="CHEBI:597326"/>
    </cofactor>
</comment>
<dbReference type="Gene3D" id="3.30.470.10">
    <property type="match status" value="1"/>
</dbReference>
<gene>
    <name evidence="11" type="ORF">HYS17_07650</name>
</gene>
<evidence type="ECO:0000256" key="8">
    <source>
        <dbReference type="ARBA" id="ARBA00048212"/>
    </source>
</evidence>
<evidence type="ECO:0000256" key="4">
    <source>
        <dbReference type="ARBA" id="ARBA00005072"/>
    </source>
</evidence>
<comment type="catalytic activity">
    <reaction evidence="9">
        <text>L-isoleucine + 2-oxoglutarate = (S)-3-methyl-2-oxopentanoate + L-glutamate</text>
        <dbReference type="Rhea" id="RHEA:24801"/>
        <dbReference type="ChEBI" id="CHEBI:16810"/>
        <dbReference type="ChEBI" id="CHEBI:29985"/>
        <dbReference type="ChEBI" id="CHEBI:35146"/>
        <dbReference type="ChEBI" id="CHEBI:58045"/>
        <dbReference type="EC" id="2.6.1.42"/>
    </reaction>
</comment>
<dbReference type="InterPro" id="IPR036038">
    <property type="entry name" value="Aminotransferase-like"/>
</dbReference>
<accession>A0A7T5R0R6</accession>
<evidence type="ECO:0000313" key="11">
    <source>
        <dbReference type="EMBL" id="QQG35415.1"/>
    </source>
</evidence>
<dbReference type="Proteomes" id="UP000595362">
    <property type="component" value="Chromosome"/>
</dbReference>
<dbReference type="SUPFAM" id="SSF56752">
    <property type="entry name" value="D-aminoacid aminotransferase-like PLP-dependent enzymes"/>
    <property type="match status" value="1"/>
</dbReference>
<dbReference type="CDD" id="cd01558">
    <property type="entry name" value="D-AAT_like"/>
    <property type="match status" value="1"/>
</dbReference>
<protein>
    <recommendedName>
        <fullName evidence="6">branched-chain-amino-acid transaminase</fullName>
        <ecNumber evidence="6">2.6.1.42</ecNumber>
    </recommendedName>
</protein>
<dbReference type="InterPro" id="IPR050571">
    <property type="entry name" value="Class-IV_PLP-Dep_Aminotrnsfr"/>
</dbReference>
<proteinExistence type="inferred from homology"/>
<dbReference type="Gene3D" id="3.20.10.10">
    <property type="entry name" value="D-amino Acid Aminotransferase, subunit A, domain 2"/>
    <property type="match status" value="1"/>
</dbReference>
<evidence type="ECO:0000256" key="7">
    <source>
        <dbReference type="ARBA" id="ARBA00022898"/>
    </source>
</evidence>
<organism evidence="11 12">
    <name type="scientific">Micavibrio aeruginosavorus</name>
    <dbReference type="NCBI Taxonomy" id="349221"/>
    <lineage>
        <taxon>Bacteria</taxon>
        <taxon>Pseudomonadati</taxon>
        <taxon>Bdellovibrionota</taxon>
        <taxon>Bdellovibrionia</taxon>
        <taxon>Bdellovibrionales</taxon>
        <taxon>Pseudobdellovibrionaceae</taxon>
        <taxon>Micavibrio</taxon>
    </lineage>
</organism>
<dbReference type="Pfam" id="PF01063">
    <property type="entry name" value="Aminotran_4"/>
    <property type="match status" value="1"/>
</dbReference>
<evidence type="ECO:0000256" key="5">
    <source>
        <dbReference type="ARBA" id="ARBA00009320"/>
    </source>
</evidence>
<evidence type="ECO:0000256" key="10">
    <source>
        <dbReference type="ARBA" id="ARBA00049229"/>
    </source>
</evidence>
<dbReference type="InterPro" id="IPR001544">
    <property type="entry name" value="Aminotrans_IV"/>
</dbReference>